<evidence type="ECO:0000256" key="2">
    <source>
        <dbReference type="ARBA" id="ARBA00023043"/>
    </source>
</evidence>
<keyword evidence="2 3" id="KW-0040">ANK repeat</keyword>
<dbReference type="InterPro" id="IPR050745">
    <property type="entry name" value="Multifunctional_regulatory"/>
</dbReference>
<dbReference type="Pfam" id="PF12796">
    <property type="entry name" value="Ank_2"/>
    <property type="match status" value="1"/>
</dbReference>
<dbReference type="Proteomes" id="UP001464555">
    <property type="component" value="Unassembled WGS sequence"/>
</dbReference>
<proteinExistence type="predicted"/>
<dbReference type="InterPro" id="IPR036770">
    <property type="entry name" value="Ankyrin_rpt-contain_sf"/>
</dbReference>
<feature type="repeat" description="ANK" evidence="3">
    <location>
        <begin position="102"/>
        <end position="134"/>
    </location>
</feature>
<dbReference type="RefSeq" id="WP_341697134.1">
    <property type="nucleotide sequence ID" value="NZ_JBBYHR010000005.1"/>
</dbReference>
<gene>
    <name evidence="4" type="ORF">AAEO56_11145</name>
</gene>
<dbReference type="PANTHER" id="PTHR24189:SF50">
    <property type="entry name" value="ANKYRIN REPEAT AND SOCS BOX PROTEIN 2"/>
    <property type="match status" value="1"/>
</dbReference>
<dbReference type="Gene3D" id="1.25.40.20">
    <property type="entry name" value="Ankyrin repeat-containing domain"/>
    <property type="match status" value="1"/>
</dbReference>
<evidence type="ECO:0000256" key="3">
    <source>
        <dbReference type="PROSITE-ProRule" id="PRU00023"/>
    </source>
</evidence>
<accession>A0ABU9HXC4</accession>
<keyword evidence="1" id="KW-0677">Repeat</keyword>
<protein>
    <submittedName>
        <fullName evidence="4">Ankyrin repeat domain-containing protein</fullName>
    </submittedName>
</protein>
<name>A0ABU9HXC4_9FLAO</name>
<organism evidence="4 5">
    <name type="scientific">Flavobacterium arundinis</name>
    <dbReference type="NCBI Taxonomy" id="3139143"/>
    <lineage>
        <taxon>Bacteria</taxon>
        <taxon>Pseudomonadati</taxon>
        <taxon>Bacteroidota</taxon>
        <taxon>Flavobacteriia</taxon>
        <taxon>Flavobacteriales</taxon>
        <taxon>Flavobacteriaceae</taxon>
        <taxon>Flavobacterium</taxon>
    </lineage>
</organism>
<dbReference type="PANTHER" id="PTHR24189">
    <property type="entry name" value="MYOTROPHIN"/>
    <property type="match status" value="1"/>
</dbReference>
<dbReference type="PROSITE" id="PS50297">
    <property type="entry name" value="ANK_REP_REGION"/>
    <property type="match status" value="1"/>
</dbReference>
<reference evidence="4 5" key="1">
    <citation type="submission" date="2024-04" db="EMBL/GenBank/DDBJ databases">
        <title>Flavobacterium sp. DGU11 16S ribosomal RNA gene Genome sequencing and assembly.</title>
        <authorList>
            <person name="Park S."/>
        </authorList>
    </citation>
    <scope>NUCLEOTIDE SEQUENCE [LARGE SCALE GENOMIC DNA]</scope>
    <source>
        <strain evidence="4 5">DGU11</strain>
    </source>
</reference>
<dbReference type="InterPro" id="IPR002110">
    <property type="entry name" value="Ankyrin_rpt"/>
</dbReference>
<sequence>MAKKRKTLPTDFSDILKRGDMEEIIGVFDKCEIDARGGYGKQTALAFTECPHELAKWLVEKGLDIEAVNQYDYTPLQHRSEYNIANIKSLLELGADISINNKNGTPLHCAAKNHAVENVRILLEHGAKADALTSYPFSYGSDESDSSPLEFTLFFCRNIDIVNTVEIAKILLNAGAAKTEKMKGLVTKIGTEFEFHRPRFNADHVQEFSDALDELYSLFEVTPVPRRVLHDGKSPITVKAETWQKQHNELWELLVPSSGPAQTMQGEVTRISGRILDELEGNGGINWDDDYKVMADAFLGFVQQGKPLSAEDISELSRIVSEVKRKTDKNTRRLAELGVKWVLANPTPVTLPAVKYDR</sequence>
<comment type="caution">
    <text evidence="4">The sequence shown here is derived from an EMBL/GenBank/DDBJ whole genome shotgun (WGS) entry which is preliminary data.</text>
</comment>
<dbReference type="EMBL" id="JBBYHR010000005">
    <property type="protein sequence ID" value="MEL1244819.1"/>
    <property type="molecule type" value="Genomic_DNA"/>
</dbReference>
<keyword evidence="5" id="KW-1185">Reference proteome</keyword>
<dbReference type="PROSITE" id="PS50088">
    <property type="entry name" value="ANK_REPEAT"/>
    <property type="match status" value="1"/>
</dbReference>
<evidence type="ECO:0000313" key="5">
    <source>
        <dbReference type="Proteomes" id="UP001464555"/>
    </source>
</evidence>
<evidence type="ECO:0000313" key="4">
    <source>
        <dbReference type="EMBL" id="MEL1244819.1"/>
    </source>
</evidence>
<evidence type="ECO:0000256" key="1">
    <source>
        <dbReference type="ARBA" id="ARBA00022737"/>
    </source>
</evidence>
<dbReference type="SUPFAM" id="SSF48403">
    <property type="entry name" value="Ankyrin repeat"/>
    <property type="match status" value="1"/>
</dbReference>